<comment type="caution">
    <text evidence="1">The sequence shown here is derived from an EMBL/GenBank/DDBJ whole genome shotgun (WGS) entry which is preliminary data.</text>
</comment>
<organism evidence="1 2">
    <name type="scientific">Solanum commersonii</name>
    <name type="common">Commerson's wild potato</name>
    <name type="synonym">Commerson's nightshade</name>
    <dbReference type="NCBI Taxonomy" id="4109"/>
    <lineage>
        <taxon>Eukaryota</taxon>
        <taxon>Viridiplantae</taxon>
        <taxon>Streptophyta</taxon>
        <taxon>Embryophyta</taxon>
        <taxon>Tracheophyta</taxon>
        <taxon>Spermatophyta</taxon>
        <taxon>Magnoliopsida</taxon>
        <taxon>eudicotyledons</taxon>
        <taxon>Gunneridae</taxon>
        <taxon>Pentapetalae</taxon>
        <taxon>asterids</taxon>
        <taxon>lamiids</taxon>
        <taxon>Solanales</taxon>
        <taxon>Solanaceae</taxon>
        <taxon>Solanoideae</taxon>
        <taxon>Solaneae</taxon>
        <taxon>Solanum</taxon>
    </lineage>
</organism>
<dbReference type="EMBL" id="JACXVP010000010">
    <property type="protein sequence ID" value="KAG5579919.1"/>
    <property type="molecule type" value="Genomic_DNA"/>
</dbReference>
<evidence type="ECO:0000313" key="1">
    <source>
        <dbReference type="EMBL" id="KAG5579919.1"/>
    </source>
</evidence>
<proteinExistence type="predicted"/>
<name>A0A9J5WX33_SOLCO</name>
<accession>A0A9J5WX33</accession>
<sequence length="110" mass="11834">MLEWTALTRARGGGCGRGRNKKVPIATFGSSVGAQVQLGDPGNGDKTPDQILDPKESLIMKTSSRETNGIVQIAIMTPSETVSPAKEDIEPVEETIMDDELNELLQMALH</sequence>
<reference evidence="1 2" key="1">
    <citation type="submission" date="2020-09" db="EMBL/GenBank/DDBJ databases">
        <title>De no assembly of potato wild relative species, Solanum commersonii.</title>
        <authorList>
            <person name="Cho K."/>
        </authorList>
    </citation>
    <scope>NUCLEOTIDE SEQUENCE [LARGE SCALE GENOMIC DNA]</scope>
    <source>
        <strain evidence="1">LZ3.2</strain>
        <tissue evidence="1">Leaf</tissue>
    </source>
</reference>
<protein>
    <submittedName>
        <fullName evidence="1">Uncharacterized protein</fullName>
    </submittedName>
</protein>
<dbReference type="Proteomes" id="UP000824120">
    <property type="component" value="Chromosome 10"/>
</dbReference>
<keyword evidence="2" id="KW-1185">Reference proteome</keyword>
<gene>
    <name evidence="1" type="ORF">H5410_050546</name>
</gene>
<evidence type="ECO:0000313" key="2">
    <source>
        <dbReference type="Proteomes" id="UP000824120"/>
    </source>
</evidence>
<dbReference type="AlphaFoldDB" id="A0A9J5WX33"/>